<dbReference type="InterPro" id="IPR011701">
    <property type="entry name" value="MFS"/>
</dbReference>
<feature type="transmembrane region" description="Helical" evidence="5">
    <location>
        <begin position="326"/>
        <end position="343"/>
    </location>
</feature>
<evidence type="ECO:0000256" key="2">
    <source>
        <dbReference type="ARBA" id="ARBA00022692"/>
    </source>
</evidence>
<feature type="transmembrane region" description="Helical" evidence="5">
    <location>
        <begin position="396"/>
        <end position="413"/>
    </location>
</feature>
<feature type="transmembrane region" description="Helical" evidence="5">
    <location>
        <begin position="267"/>
        <end position="287"/>
    </location>
</feature>
<accession>A0A382FNE8</accession>
<keyword evidence="2 5" id="KW-0812">Transmembrane</keyword>
<keyword evidence="4 5" id="KW-0472">Membrane</keyword>
<dbReference type="SUPFAM" id="SSF103473">
    <property type="entry name" value="MFS general substrate transporter"/>
    <property type="match status" value="1"/>
</dbReference>
<evidence type="ECO:0000256" key="3">
    <source>
        <dbReference type="ARBA" id="ARBA00022989"/>
    </source>
</evidence>
<evidence type="ECO:0000256" key="5">
    <source>
        <dbReference type="SAM" id="Phobius"/>
    </source>
</evidence>
<gene>
    <name evidence="6" type="ORF">METZ01_LOCUS217033</name>
</gene>
<feature type="transmembrane region" description="Helical" evidence="5">
    <location>
        <begin position="174"/>
        <end position="196"/>
    </location>
</feature>
<dbReference type="EMBL" id="UINC01050789">
    <property type="protein sequence ID" value="SVB64179.1"/>
    <property type="molecule type" value="Genomic_DNA"/>
</dbReference>
<feature type="transmembrane region" description="Helical" evidence="5">
    <location>
        <begin position="293"/>
        <end position="314"/>
    </location>
</feature>
<feature type="transmembrane region" description="Helical" evidence="5">
    <location>
        <begin position="363"/>
        <end position="384"/>
    </location>
</feature>
<dbReference type="InterPro" id="IPR036259">
    <property type="entry name" value="MFS_trans_sf"/>
</dbReference>
<evidence type="ECO:0000256" key="4">
    <source>
        <dbReference type="ARBA" id="ARBA00023136"/>
    </source>
</evidence>
<protein>
    <recommendedName>
        <fullName evidence="7">Major facilitator superfamily (MFS) profile domain-containing protein</fullName>
    </recommendedName>
</protein>
<evidence type="ECO:0008006" key="7">
    <source>
        <dbReference type="Google" id="ProtNLM"/>
    </source>
</evidence>
<feature type="transmembrane region" description="Helical" evidence="5">
    <location>
        <begin position="232"/>
        <end position="255"/>
    </location>
</feature>
<dbReference type="Gene3D" id="1.20.1250.20">
    <property type="entry name" value="MFS general substrate transporter like domains"/>
    <property type="match status" value="2"/>
</dbReference>
<feature type="transmembrane region" description="Helical" evidence="5">
    <location>
        <begin position="21"/>
        <end position="46"/>
    </location>
</feature>
<dbReference type="GO" id="GO:0022857">
    <property type="term" value="F:transmembrane transporter activity"/>
    <property type="evidence" value="ECO:0007669"/>
    <property type="project" value="InterPro"/>
</dbReference>
<dbReference type="AlphaFoldDB" id="A0A382FNE8"/>
<keyword evidence="3 5" id="KW-1133">Transmembrane helix</keyword>
<dbReference type="PANTHER" id="PTHR23519">
    <property type="entry name" value="AUTOPHAGY-RELATED PROTEIN 22"/>
    <property type="match status" value="1"/>
</dbReference>
<dbReference type="InterPro" id="IPR050495">
    <property type="entry name" value="ATG22/LtaA_families"/>
</dbReference>
<evidence type="ECO:0000313" key="6">
    <source>
        <dbReference type="EMBL" id="SVB64179.1"/>
    </source>
</evidence>
<feature type="transmembrane region" description="Helical" evidence="5">
    <location>
        <begin position="113"/>
        <end position="133"/>
    </location>
</feature>
<reference evidence="6" key="1">
    <citation type="submission" date="2018-05" db="EMBL/GenBank/DDBJ databases">
        <authorList>
            <person name="Lanie J.A."/>
            <person name="Ng W.-L."/>
            <person name="Kazmierczak K.M."/>
            <person name="Andrzejewski T.M."/>
            <person name="Davidsen T.M."/>
            <person name="Wayne K.J."/>
            <person name="Tettelin H."/>
            <person name="Glass J.I."/>
            <person name="Rusch D."/>
            <person name="Podicherti R."/>
            <person name="Tsui H.-C.T."/>
            <person name="Winkler M.E."/>
        </authorList>
    </citation>
    <scope>NUCLEOTIDE SEQUENCE</scope>
</reference>
<feature type="transmembrane region" description="Helical" evidence="5">
    <location>
        <begin position="88"/>
        <end position="107"/>
    </location>
</feature>
<dbReference type="Pfam" id="PF07690">
    <property type="entry name" value="MFS_1"/>
    <property type="match status" value="1"/>
</dbReference>
<dbReference type="GO" id="GO:0012505">
    <property type="term" value="C:endomembrane system"/>
    <property type="evidence" value="ECO:0007669"/>
    <property type="project" value="UniProtKB-SubCell"/>
</dbReference>
<feature type="transmembrane region" description="Helical" evidence="5">
    <location>
        <begin position="145"/>
        <end position="168"/>
    </location>
</feature>
<proteinExistence type="predicted"/>
<name>A0A382FNE8_9ZZZZ</name>
<evidence type="ECO:0000256" key="1">
    <source>
        <dbReference type="ARBA" id="ARBA00004127"/>
    </source>
</evidence>
<feature type="transmembrane region" description="Helical" evidence="5">
    <location>
        <begin position="58"/>
        <end position="76"/>
    </location>
</feature>
<comment type="subcellular location">
    <subcellularLocation>
        <location evidence="1">Endomembrane system</location>
        <topology evidence="1">Multi-pass membrane protein</topology>
    </subcellularLocation>
</comment>
<sequence>MNNITPKPNNSYINLLKNKNVLSWSLYDIADTVYFVGILGLFFPLWITEDMGGNDGTVAFTLSVSITITLFLSPVIGAMSDNSVKRKYYLCSMTFLCIIALFTLGNFNLMTSLTTVSISVITMYLAGIVYNALLLEVSTKDNVGLIAGIGSSIGYIGAIGIVAFSIFFVDDLGYIFGFKSTAIFMLISTIPIFLLMKEKPKDFVSPGIVNITLSAFKQIFVTIKSVSKHNPAVIVLITKFFYSCSLNGALMFIVLYGTETAGFNAKYVYIVYALALLIAIPFAIIWGKWIDSIGVVITIKINLVIMVCLLAIGALIPELDLANKEIYWALLGILAGIVTPGLWVSDRPLLVLVSPQNQIGEFFGFHGLVGRLSAILATFSWGFIVTTLSFGQQTAVIFLSLCSVFALISIMFLRQE</sequence>
<dbReference type="PANTHER" id="PTHR23519:SF1">
    <property type="entry name" value="AUTOPHAGY-RELATED PROTEIN 22"/>
    <property type="match status" value="1"/>
</dbReference>
<organism evidence="6">
    <name type="scientific">marine metagenome</name>
    <dbReference type="NCBI Taxonomy" id="408172"/>
    <lineage>
        <taxon>unclassified sequences</taxon>
        <taxon>metagenomes</taxon>
        <taxon>ecological metagenomes</taxon>
    </lineage>
</organism>